<dbReference type="EMBL" id="VSSQ01096964">
    <property type="protein sequence ID" value="MPN40510.1"/>
    <property type="molecule type" value="Genomic_DNA"/>
</dbReference>
<evidence type="ECO:0000313" key="1">
    <source>
        <dbReference type="EMBL" id="MPN40510.1"/>
    </source>
</evidence>
<comment type="caution">
    <text evidence="1">The sequence shown here is derived from an EMBL/GenBank/DDBJ whole genome shotgun (WGS) entry which is preliminary data.</text>
</comment>
<organism evidence="1">
    <name type="scientific">bioreactor metagenome</name>
    <dbReference type="NCBI Taxonomy" id="1076179"/>
    <lineage>
        <taxon>unclassified sequences</taxon>
        <taxon>metagenomes</taxon>
        <taxon>ecological metagenomes</taxon>
    </lineage>
</organism>
<proteinExistence type="predicted"/>
<accession>A0A645HNU8</accession>
<protein>
    <submittedName>
        <fullName evidence="1">Uncharacterized protein</fullName>
    </submittedName>
</protein>
<dbReference type="AlphaFoldDB" id="A0A645HNU8"/>
<name>A0A645HNU8_9ZZZZ</name>
<sequence length="61" mass="6759">MSSISLEVRVESAADSPRHVVPEHPLHGGIDHVVLRPAREIERTFQKRRIDADDAFGNADG</sequence>
<reference evidence="1" key="1">
    <citation type="submission" date="2019-08" db="EMBL/GenBank/DDBJ databases">
        <authorList>
            <person name="Kucharzyk K."/>
            <person name="Murdoch R.W."/>
            <person name="Higgins S."/>
            <person name="Loffler F."/>
        </authorList>
    </citation>
    <scope>NUCLEOTIDE SEQUENCE</scope>
</reference>
<gene>
    <name evidence="1" type="ORF">SDC9_188048</name>
</gene>